<sequence length="390" mass="43443">MVELLKGFGKFFLNPLFYYSIILAVTAGVLRVKRERKDFHVRVYDIFLELRYVFPLSLLIGLIYSIISIGTGFSLPTTAIIVIGVMTFLMSLPMGFRLLSPAYTIGLSFFLLLAGSYFNWAIPFLDFSNMDGAFLTGIALLLGFLLIAEGLFVFRNGAHNTSPRLRKSPRGLTVGAHQARRLWVVPLFLLIPTGDITPPFSWWPVVHWGSETYSILLVPFMVGFQLRIQSTLPVIAIKQVGKNVLWLGILVLAIAAGALWVPILAVIASAAALLGREIISYRHRIHEQGHPFYFSPKSTGLTVLGVLPGSPAAKMALQIGETIQKVNGMEVSDERGFYQALQQNSAHCKLVVIDVNGQIRFTQCALYEGEHHELGVLFIEKNQRWHEDAI</sequence>
<feature type="transmembrane region" description="Helical" evidence="1">
    <location>
        <begin position="182"/>
        <end position="203"/>
    </location>
</feature>
<feature type="transmembrane region" description="Helical" evidence="1">
    <location>
        <begin position="244"/>
        <end position="274"/>
    </location>
</feature>
<feature type="transmembrane region" description="Helical" evidence="1">
    <location>
        <begin position="73"/>
        <end position="90"/>
    </location>
</feature>
<dbReference type="SMART" id="SM00228">
    <property type="entry name" value="PDZ"/>
    <property type="match status" value="1"/>
</dbReference>
<comment type="caution">
    <text evidence="3">The sequence shown here is derived from an EMBL/GenBank/DDBJ whole genome shotgun (WGS) entry which is preliminary data.</text>
</comment>
<dbReference type="EMBL" id="QQAY01000010">
    <property type="protein sequence ID" value="RDI41007.1"/>
    <property type="molecule type" value="Genomic_DNA"/>
</dbReference>
<keyword evidence="1" id="KW-0472">Membrane</keyword>
<dbReference type="Proteomes" id="UP000255326">
    <property type="component" value="Unassembled WGS sequence"/>
</dbReference>
<evidence type="ECO:0000313" key="3">
    <source>
        <dbReference type="EMBL" id="RDI41007.1"/>
    </source>
</evidence>
<dbReference type="AlphaFoldDB" id="A0A370GBC6"/>
<gene>
    <name evidence="3" type="ORF">DFR59_1108</name>
</gene>
<feature type="domain" description="PDZ" evidence="2">
    <location>
        <begin position="263"/>
        <end position="333"/>
    </location>
</feature>
<dbReference type="PROSITE" id="PS50106">
    <property type="entry name" value="PDZ"/>
    <property type="match status" value="1"/>
</dbReference>
<evidence type="ECO:0000256" key="1">
    <source>
        <dbReference type="SAM" id="Phobius"/>
    </source>
</evidence>
<name>A0A370GBC6_9BACI</name>
<dbReference type="SUPFAM" id="SSF50156">
    <property type="entry name" value="PDZ domain-like"/>
    <property type="match status" value="1"/>
</dbReference>
<feature type="transmembrane region" description="Helical" evidence="1">
    <location>
        <begin position="50"/>
        <end position="67"/>
    </location>
</feature>
<dbReference type="Gene3D" id="2.30.42.10">
    <property type="match status" value="1"/>
</dbReference>
<feature type="transmembrane region" description="Helical" evidence="1">
    <location>
        <begin position="12"/>
        <end position="30"/>
    </location>
</feature>
<dbReference type="InterPro" id="IPR001478">
    <property type="entry name" value="PDZ"/>
</dbReference>
<feature type="transmembrane region" description="Helical" evidence="1">
    <location>
        <begin position="102"/>
        <end position="122"/>
    </location>
</feature>
<dbReference type="InterPro" id="IPR036034">
    <property type="entry name" value="PDZ_sf"/>
</dbReference>
<proteinExistence type="predicted"/>
<protein>
    <recommendedName>
        <fullName evidence="2">PDZ domain-containing protein</fullName>
    </recommendedName>
</protein>
<reference evidence="3 4" key="1">
    <citation type="submission" date="2018-07" db="EMBL/GenBank/DDBJ databases">
        <title>Genomic Encyclopedia of Type Strains, Phase IV (KMG-IV): sequencing the most valuable type-strain genomes for metagenomic binning, comparative biology and taxonomic classification.</title>
        <authorList>
            <person name="Goeker M."/>
        </authorList>
    </citation>
    <scope>NUCLEOTIDE SEQUENCE [LARGE SCALE GENOMIC DNA]</scope>
    <source>
        <strain evidence="3 4">DSM 25281</strain>
    </source>
</reference>
<keyword evidence="1" id="KW-1133">Transmembrane helix</keyword>
<feature type="transmembrane region" description="Helical" evidence="1">
    <location>
        <begin position="134"/>
        <end position="154"/>
    </location>
</feature>
<feature type="transmembrane region" description="Helical" evidence="1">
    <location>
        <begin position="215"/>
        <end position="237"/>
    </location>
</feature>
<accession>A0A370GBC6</accession>
<keyword evidence="1" id="KW-0812">Transmembrane</keyword>
<evidence type="ECO:0000259" key="2">
    <source>
        <dbReference type="PROSITE" id="PS50106"/>
    </source>
</evidence>
<keyword evidence="4" id="KW-1185">Reference proteome</keyword>
<evidence type="ECO:0000313" key="4">
    <source>
        <dbReference type="Proteomes" id="UP000255326"/>
    </source>
</evidence>
<organism evidence="3 4">
    <name type="scientific">Falsibacillus pallidus</name>
    <dbReference type="NCBI Taxonomy" id="493781"/>
    <lineage>
        <taxon>Bacteria</taxon>
        <taxon>Bacillati</taxon>
        <taxon>Bacillota</taxon>
        <taxon>Bacilli</taxon>
        <taxon>Bacillales</taxon>
        <taxon>Bacillaceae</taxon>
        <taxon>Falsibacillus</taxon>
    </lineage>
</organism>